<proteinExistence type="predicted"/>
<evidence type="ECO:0000256" key="1">
    <source>
        <dbReference type="ARBA" id="ARBA00012494"/>
    </source>
</evidence>
<sequence length="2226" mass="261189">MVFKVIAIMSNPNEFLSENLNIDQLFHFVDSRYHIKKSGYNLNPQDSRIFYKMRHNVFKTMVTYFLGLPNFEEKSFLEYNLCDSNRTPDFLSVNDDEVLLIEYTVTNTLKASILNKESQGKYDAEVSLMSKRYKVFDLYFCLSLDQDISELFEQISSNGHLFSDMYIEDLFSSLSSLKEEMIYLNWYINDKMPELLENVDQASVVQLNVTPLDIKLPFKTTVTDLSVKRSQNVFLKKRIKSKLFTLSKSFRRKARNLNYKLIYNFQSDTLITQFSEDGMSKSELMNLIQTEDDRVFEICEVRGSYVDLKEPFQKYGSYDKEIDFSDRSRQFLEVVDDNGYQDMLYQRLKRVEVPTLCDCDLEVDSKLVSTTYFEALSSKNSSSSNMIRLKKNPFIFPVTIGLTKQGERIHFHSRYNLTNSILQRAKNIVNKPSTFIDRKIDYDKLTSVESQTSKLWSRIKNIKDIRKFMRTKEMPPDITAEQISEISQYRQLRSEFSTALGEATRTQYSNRVTFPISFLDRHFSEEMEHFNKVKGKVNIYPENDFENLLESYKKLILDQFLMSNEMTSDDIYSSTEPQGIKLVNACIQMQSTLKARTTQFRKTNLAHTLQFISNFSYSLMYYSNIKLNKNDFCVDTMGYNNAMIIVKGGKKIVSTRRSRLFKLLFPINNNLKNLTKTKSMEFITIDDQIYAITPWRQLKQDYLKVGMELYSNFSNYYINLLLESDMSDLECQQFSSVKIIAMFSQKRKMEIWLSNFRYIYFNSTGIKSDVLDLVKNMVEYDYDSFFYLIQRLFLNEYENLYKSSQENKVYDFLWGNKLENFDLAAEKFDEAIFMTKSPVDNYNEHLLNLRTILETHDYFRSFYPSDNPFDILERSSIDMTDPKFHDNLYENDFIFDPKLCYLIGKDCSQTILSSITTNDINTKFANILSDSYTDIKTSKGMRSSSGLFWGKKGFDVIFDDEKFSNAVKDIITSFPFTSRQEFEKKIRDFDITFSDVISDMDHPEFEFDIKDKIGSKGRREIYVMTDNTKLLQQPIERLMKYLCNVVPNELIHKKSHIRPKIIHQKIFESVEEETTTIYATLDCRKWAPRSNIWKYVYFILGMRDCLPDSFIEYFLKVWFLMFKKRIRIQQHYISSLRKNPNVSELLKHLKSRPDGDYELVMPYSFMMGIFNYLSSIFHAATQVHFNKNVATKCGTNYNLMAHSDDSGGTISGKNVNTCVRSFVLYEHYQKACNHLLSRKKSVLSKDSFELISIMYSKKRFIPMTYKFVTNVSFNPSGAGWYTDICSVVSLLVDVFQNGGSFLTCYSTMLSAVELYRKAYHLPRSKLLSSIPLHFGGVFNMHPIHLILLGSCAQEVMLDLVESPRARNHRIHMYNLFNGEYVPGRGSNLKYKTPYIVKHNQTLELDDEESKVLSNLSLFNEKRTMIDSLKYFNDLRKMKFQYSLLNIDSFKILFSTLFFRSNVVRLDEQKYTPLTDLASNFMGFQILGEYEKTYFEPYSNEISYMRASENISMDFEKNTIPSKKSCKPMLYTTFVNLGLNLSYDDLCHLIIHNSGKEYSILNKNPKKWESLTHFISNALPGENIEEKMRTLTSMERQDVIKTRSAYLFVPSGTNIDTLERFWTFTLLRCSRRYYISSQKPQFYSLEQFEFWKLPYENLKHHYFLVKMILEDNDLKGNLEKYRKSINKCNTCQEKSFTLNTIDELYQISKRPQNSIFETDMPFAVYDKPQYRGPNVWYGTSDFKLYTKFGSVQHYTKEGKIITVFSMYDDNFLDQIWYLYKIFTSSRGIDTAQVVYGNTGFQVLKLAFNDMDNPFRPQMNTFNQVLENSQIKSAEYSIKKFNKRDNKIYFEDMVVDFNIYHVYDINDYFYKSHNLRGLKDNFMNKVSSVNRDFLLNNFLSSKSFDILSTDDYHKNTQNLMSKYNRVELLGAPGSLTRALCESNQSGKTKYRSTADLKNLDLGPLERQTISQVPIIDLYSNSAYTRLTHFDYLTLSKLSNNEILDARDYNNIDQMIRKLGLVATASLLVTYKEMFKTFDSSALLKMPTSSKIAIILNLLKTIQNSMDDVPKRRTMYQFGGKRIEFWKTLKNLDMKDNINEYASLLTSGLYRGQSDNLKKFWETKRENSFSMIINVHFYTSSNCFFLIKNILGDILSDGKKNEILDYCENIKFYRLSKADNLIEIECPEDYEDFEPDAVYKDISIHKFGSVYLPEGSDLEDDLDAINEND</sequence>
<name>A0A7D5K0S0_9VIRU</name>
<dbReference type="EC" id="2.7.7.48" evidence="1"/>
<evidence type="ECO:0000259" key="7">
    <source>
        <dbReference type="PROSITE" id="PS50525"/>
    </source>
</evidence>
<dbReference type="GO" id="GO:0003968">
    <property type="term" value="F:RNA-directed RNA polymerase activity"/>
    <property type="evidence" value="ECO:0007669"/>
    <property type="project" value="UniProtKB-KW"/>
</dbReference>
<evidence type="ECO:0000256" key="5">
    <source>
        <dbReference type="ARBA" id="ARBA00030436"/>
    </source>
</evidence>
<dbReference type="PROSITE" id="PS50525">
    <property type="entry name" value="RDRP_SSRNA_NEG_SEG"/>
    <property type="match status" value="1"/>
</dbReference>
<evidence type="ECO:0000313" key="8">
    <source>
        <dbReference type="EMBL" id="QLF99172.1"/>
    </source>
</evidence>
<organism evidence="8">
    <name type="scientific">Halophytophthora RNA virus 5</name>
    <dbReference type="NCBI Taxonomy" id="2717547"/>
    <lineage>
        <taxon>Viruses</taxon>
        <taxon>Riboviria</taxon>
        <taxon>Orthornavirae</taxon>
        <taxon>Negarnaviricota</taxon>
        <taxon>Polyploviricotina</taxon>
        <taxon>Ellioviricetes</taxon>
        <taxon>Bunyavirales</taxon>
    </lineage>
</organism>
<evidence type="ECO:0000256" key="4">
    <source>
        <dbReference type="ARBA" id="ARBA00030285"/>
    </source>
</evidence>
<reference evidence="8" key="1">
    <citation type="submission" date="2020-03" db="EMBL/GenBank/DDBJ databases">
        <title>Marine oomycetes of the genus Halophytophthora harbour viruses related to bunyaviruses.</title>
        <authorList>
            <person name="Botella L."/>
            <person name="Janousek J."/>
            <person name="Maia C."/>
            <person name="Horta-Jung M."/>
            <person name="Raco M."/>
            <person name="Jung T."/>
        </authorList>
    </citation>
    <scope>NUCLEOTIDE SEQUENCE</scope>
    <source>
        <strain evidence="8">HRV5/BD647</strain>
    </source>
</reference>
<keyword evidence="3 8" id="KW-0808">Transferase</keyword>
<accession>A0A7D5K0S0</accession>
<dbReference type="InterPro" id="IPR007099">
    <property type="entry name" value="RNA-dir_pol_NSvirus"/>
</dbReference>
<feature type="domain" description="RdRp catalytic" evidence="7">
    <location>
        <begin position="1064"/>
        <end position="1242"/>
    </location>
</feature>
<evidence type="ECO:0000256" key="3">
    <source>
        <dbReference type="ARBA" id="ARBA00022679"/>
    </source>
</evidence>
<keyword evidence="8" id="KW-0696">RNA-directed RNA polymerase</keyword>
<evidence type="ECO:0000256" key="2">
    <source>
        <dbReference type="ARBA" id="ARBA00018602"/>
    </source>
</evidence>
<dbReference type="EMBL" id="MT277354">
    <property type="protein sequence ID" value="QLF99172.1"/>
    <property type="molecule type" value="Viral_cRNA"/>
</dbReference>
<keyword evidence="8" id="KW-0548">Nucleotidyltransferase</keyword>
<protein>
    <recommendedName>
        <fullName evidence="2">RNA-directed RNA polymerase L</fullName>
        <ecNumber evidence="1">2.7.7.48</ecNumber>
    </recommendedName>
    <alternativeName>
        <fullName evidence="4">Large structural protein</fullName>
    </alternativeName>
    <alternativeName>
        <fullName evidence="6">Replicase</fullName>
    </alternativeName>
    <alternativeName>
        <fullName evidence="5">Transcriptase</fullName>
    </alternativeName>
</protein>
<evidence type="ECO:0000256" key="6">
    <source>
        <dbReference type="ARBA" id="ARBA00031012"/>
    </source>
</evidence>
<dbReference type="GO" id="GO:0039694">
    <property type="term" value="P:viral RNA genome replication"/>
    <property type="evidence" value="ECO:0007669"/>
    <property type="project" value="InterPro"/>
</dbReference>